<accession>A0A2W5QVI9</accession>
<protein>
    <submittedName>
        <fullName evidence="1">Uncharacterized protein</fullName>
    </submittedName>
</protein>
<evidence type="ECO:0000313" key="2">
    <source>
        <dbReference type="Proteomes" id="UP000248887"/>
    </source>
</evidence>
<reference evidence="1 2" key="1">
    <citation type="submission" date="2017-08" db="EMBL/GenBank/DDBJ databases">
        <title>Infants hospitalized years apart are colonized by the same room-sourced microbial strains.</title>
        <authorList>
            <person name="Brooks B."/>
            <person name="Olm M.R."/>
            <person name="Firek B.A."/>
            <person name="Baker R."/>
            <person name="Thomas B.C."/>
            <person name="Morowitz M.J."/>
            <person name="Banfield J.F."/>
        </authorList>
    </citation>
    <scope>NUCLEOTIDE SEQUENCE [LARGE SCALE GENOMIC DNA]</scope>
    <source>
        <strain evidence="1">S2_005_001_R2_27</strain>
    </source>
</reference>
<gene>
    <name evidence="1" type="ORF">DI549_14710</name>
</gene>
<dbReference type="EMBL" id="QFQD01000049">
    <property type="protein sequence ID" value="PZQ81258.1"/>
    <property type="molecule type" value="Genomic_DNA"/>
</dbReference>
<dbReference type="Proteomes" id="UP000248887">
    <property type="component" value="Unassembled WGS sequence"/>
</dbReference>
<organism evidence="1 2">
    <name type="scientific">Ancylobacter novellus</name>
    <name type="common">Thiobacillus novellus</name>
    <dbReference type="NCBI Taxonomy" id="921"/>
    <lineage>
        <taxon>Bacteria</taxon>
        <taxon>Pseudomonadati</taxon>
        <taxon>Pseudomonadota</taxon>
        <taxon>Alphaproteobacteria</taxon>
        <taxon>Hyphomicrobiales</taxon>
        <taxon>Xanthobacteraceae</taxon>
        <taxon>Ancylobacter</taxon>
    </lineage>
</organism>
<proteinExistence type="predicted"/>
<dbReference type="AlphaFoldDB" id="A0A2W5QVI9"/>
<sequence>MTGTYFVVLPIDRDGDGLLQQGDAEQPRTKRGALALAAELAPKHAGVLAFSRKIDRHTGEHSAPTILAAIGEIPDGLARPPAFD</sequence>
<comment type="caution">
    <text evidence="1">The sequence shown here is derived from an EMBL/GenBank/DDBJ whole genome shotgun (WGS) entry which is preliminary data.</text>
</comment>
<evidence type="ECO:0000313" key="1">
    <source>
        <dbReference type="EMBL" id="PZQ81258.1"/>
    </source>
</evidence>
<name>A0A2W5QVI9_ANCNO</name>